<name>A0ABW2CJI7_9ACTN</name>
<evidence type="ECO:0000259" key="5">
    <source>
        <dbReference type="SMART" id="SM01005"/>
    </source>
</evidence>
<comment type="pathway">
    <text evidence="4">Amino-acid biosynthesis; D-alanine biosynthesis; D-alanine from L-alanine: step 1/1.</text>
</comment>
<accession>A0ABW2CJI7</accession>
<comment type="function">
    <text evidence="4">Catalyzes the interconversion of L-alanine and D-alanine. May also act on other amino acids.</text>
</comment>
<dbReference type="PRINTS" id="PR00992">
    <property type="entry name" value="ALARACEMASE"/>
</dbReference>
<feature type="domain" description="Alanine racemase C-terminal" evidence="5">
    <location>
        <begin position="290"/>
        <end position="417"/>
    </location>
</feature>
<dbReference type="GO" id="GO:0008784">
    <property type="term" value="F:alanine racemase activity"/>
    <property type="evidence" value="ECO:0007669"/>
    <property type="project" value="UniProtKB-EC"/>
</dbReference>
<dbReference type="Gene3D" id="2.40.37.10">
    <property type="entry name" value="Lyase, Ornithine Decarboxylase, Chain A, domain 1"/>
    <property type="match status" value="1"/>
</dbReference>
<dbReference type="EC" id="5.1.1.1" evidence="4"/>
<keyword evidence="2 4" id="KW-0663">Pyridoxal phosphate</keyword>
<evidence type="ECO:0000256" key="1">
    <source>
        <dbReference type="ARBA" id="ARBA00001933"/>
    </source>
</evidence>
<dbReference type="Proteomes" id="UP001596380">
    <property type="component" value="Unassembled WGS sequence"/>
</dbReference>
<dbReference type="SUPFAM" id="SSF51419">
    <property type="entry name" value="PLP-binding barrel"/>
    <property type="match status" value="1"/>
</dbReference>
<evidence type="ECO:0000313" key="7">
    <source>
        <dbReference type="Proteomes" id="UP001596380"/>
    </source>
</evidence>
<comment type="caution">
    <text evidence="6">The sequence shown here is derived from an EMBL/GenBank/DDBJ whole genome shotgun (WGS) entry which is preliminary data.</text>
</comment>
<comment type="catalytic activity">
    <reaction evidence="4">
        <text>L-alanine = D-alanine</text>
        <dbReference type="Rhea" id="RHEA:20249"/>
        <dbReference type="ChEBI" id="CHEBI:57416"/>
        <dbReference type="ChEBI" id="CHEBI:57972"/>
        <dbReference type="EC" id="5.1.1.1"/>
    </reaction>
</comment>
<protein>
    <recommendedName>
        <fullName evidence="4">Alanine racemase</fullName>
        <ecNumber evidence="4">5.1.1.1</ecNumber>
    </recommendedName>
</protein>
<feature type="active site" description="Proton acceptor; specific for L-alanine" evidence="4">
    <location>
        <position position="311"/>
    </location>
</feature>
<gene>
    <name evidence="6" type="primary">alr</name>
    <name evidence="6" type="ORF">ACFQKB_13425</name>
</gene>
<dbReference type="Pfam" id="PF01168">
    <property type="entry name" value="Ala_racemase_N"/>
    <property type="match status" value="1"/>
</dbReference>
<evidence type="ECO:0000256" key="3">
    <source>
        <dbReference type="ARBA" id="ARBA00023235"/>
    </source>
</evidence>
<comment type="cofactor">
    <cofactor evidence="1 4">
        <name>pyridoxal 5'-phosphate</name>
        <dbReference type="ChEBI" id="CHEBI:597326"/>
    </cofactor>
</comment>
<dbReference type="InterPro" id="IPR020622">
    <property type="entry name" value="Ala_racemase_pyridoxalP-BS"/>
</dbReference>
<dbReference type="InterPro" id="IPR029066">
    <property type="entry name" value="PLP-binding_barrel"/>
</dbReference>
<dbReference type="PANTHER" id="PTHR30511">
    <property type="entry name" value="ALANINE RACEMASE"/>
    <property type="match status" value="1"/>
</dbReference>
<feature type="binding site" evidence="4">
    <location>
        <position position="359"/>
    </location>
    <ligand>
        <name>substrate</name>
    </ligand>
</feature>
<comment type="similarity">
    <text evidence="4">Belongs to the alanine racemase family.</text>
</comment>
<evidence type="ECO:0000313" key="6">
    <source>
        <dbReference type="EMBL" id="MFC6880761.1"/>
    </source>
</evidence>
<dbReference type="InterPro" id="IPR011079">
    <property type="entry name" value="Ala_racemase_C"/>
</dbReference>
<evidence type="ECO:0000256" key="4">
    <source>
        <dbReference type="HAMAP-Rule" id="MF_01201"/>
    </source>
</evidence>
<dbReference type="Gene3D" id="3.20.20.10">
    <property type="entry name" value="Alanine racemase"/>
    <property type="match status" value="1"/>
</dbReference>
<dbReference type="NCBIfam" id="TIGR00492">
    <property type="entry name" value="alr"/>
    <property type="match status" value="1"/>
</dbReference>
<dbReference type="PROSITE" id="PS00395">
    <property type="entry name" value="ALANINE_RACEMASE"/>
    <property type="match status" value="1"/>
</dbReference>
<dbReference type="EMBL" id="JBHSXS010000006">
    <property type="protein sequence ID" value="MFC6880761.1"/>
    <property type="molecule type" value="Genomic_DNA"/>
</dbReference>
<proteinExistence type="inferred from homology"/>
<dbReference type="InterPro" id="IPR009006">
    <property type="entry name" value="Ala_racemase/Decarboxylase_C"/>
</dbReference>
<dbReference type="SMART" id="SM01005">
    <property type="entry name" value="Ala_racemase_C"/>
    <property type="match status" value="1"/>
</dbReference>
<feature type="active site" description="Proton acceptor; specific for D-alanine" evidence="4">
    <location>
        <position position="84"/>
    </location>
</feature>
<dbReference type="RefSeq" id="WP_309240268.1">
    <property type="nucleotide sequence ID" value="NZ_JBHSXE010000001.1"/>
</dbReference>
<dbReference type="PANTHER" id="PTHR30511:SF0">
    <property type="entry name" value="ALANINE RACEMASE, CATABOLIC-RELATED"/>
    <property type="match status" value="1"/>
</dbReference>
<feature type="binding site" evidence="4">
    <location>
        <position position="183"/>
    </location>
    <ligand>
        <name>substrate</name>
    </ligand>
</feature>
<dbReference type="HAMAP" id="MF_01201">
    <property type="entry name" value="Ala_racemase"/>
    <property type="match status" value="1"/>
</dbReference>
<keyword evidence="3 4" id="KW-0413">Isomerase</keyword>
<dbReference type="Pfam" id="PF00842">
    <property type="entry name" value="Ala_racemase_C"/>
    <property type="match status" value="1"/>
</dbReference>
<dbReference type="CDD" id="cd00430">
    <property type="entry name" value="PLPDE_III_AR"/>
    <property type="match status" value="1"/>
</dbReference>
<sequence length="417" mass="43042">MSDLRQRVVALRTASRSRHRRLPANVCGPDRGPEDAAVNRLATVLRHRSGTFRPPTLQTLPAAVTANVAEVRARTRSTIMAVVKADGYGHGAVTVARAAVAAGAGWLGTTSVAEATALRAAGLAVPILTWLHPSGIDAEEAADARVDVAVGSVDELGALLAQAAPRAPAAVRVHLHMDTGMSRGGCPRRQWNDLIGLAQQGQQARRIRVAGVMGHLPLADRADPAANAPAVACMRDAQKAVQAAGLGSPLAHLAATSGALTDPATHFGMVRVGAGLVGIDPSETVELYGASRLTAPIVHTTAVGARTPVGYAGTYVTDRPTHLSVLPVGYADGIPRECSPQAGVEIGGRRFPVAGRVSMDQIVIDTGAESFPVGTSATVFGPDGGAVPTVHDWARWAGTIPHTIVTGIGPRVRRSTV</sequence>
<organism evidence="6 7">
    <name type="scientific">Actinomadura yumaensis</name>
    <dbReference type="NCBI Taxonomy" id="111807"/>
    <lineage>
        <taxon>Bacteria</taxon>
        <taxon>Bacillati</taxon>
        <taxon>Actinomycetota</taxon>
        <taxon>Actinomycetes</taxon>
        <taxon>Streptosporangiales</taxon>
        <taxon>Thermomonosporaceae</taxon>
        <taxon>Actinomadura</taxon>
    </lineage>
</organism>
<dbReference type="InterPro" id="IPR000821">
    <property type="entry name" value="Ala_racemase"/>
</dbReference>
<keyword evidence="7" id="KW-1185">Reference proteome</keyword>
<dbReference type="InterPro" id="IPR001608">
    <property type="entry name" value="Ala_racemase_N"/>
</dbReference>
<evidence type="ECO:0000256" key="2">
    <source>
        <dbReference type="ARBA" id="ARBA00022898"/>
    </source>
</evidence>
<feature type="modified residue" description="N6-(pyridoxal phosphate)lysine" evidence="4">
    <location>
        <position position="84"/>
    </location>
</feature>
<reference evidence="7" key="1">
    <citation type="journal article" date="2019" name="Int. J. Syst. Evol. Microbiol.">
        <title>The Global Catalogue of Microorganisms (GCM) 10K type strain sequencing project: providing services to taxonomists for standard genome sequencing and annotation.</title>
        <authorList>
            <consortium name="The Broad Institute Genomics Platform"/>
            <consortium name="The Broad Institute Genome Sequencing Center for Infectious Disease"/>
            <person name="Wu L."/>
            <person name="Ma J."/>
        </authorList>
    </citation>
    <scope>NUCLEOTIDE SEQUENCE [LARGE SCALE GENOMIC DNA]</scope>
    <source>
        <strain evidence="7">JCM 3369</strain>
    </source>
</reference>
<dbReference type="SUPFAM" id="SSF50621">
    <property type="entry name" value="Alanine racemase C-terminal domain-like"/>
    <property type="match status" value="1"/>
</dbReference>